<evidence type="ECO:0000256" key="2">
    <source>
        <dbReference type="ARBA" id="ARBA00022801"/>
    </source>
</evidence>
<dbReference type="InterPro" id="IPR027417">
    <property type="entry name" value="P-loop_NTPase"/>
</dbReference>
<dbReference type="PROSITE" id="PS51192">
    <property type="entry name" value="HELICASE_ATP_BIND_1"/>
    <property type="match status" value="1"/>
</dbReference>
<evidence type="ECO:0000256" key="3">
    <source>
        <dbReference type="ARBA" id="ARBA00022806"/>
    </source>
</evidence>
<dbReference type="Gene3D" id="3.40.50.300">
    <property type="entry name" value="P-loop containing nucleotide triphosphate hydrolases"/>
    <property type="match status" value="2"/>
</dbReference>
<accession>A0ABR5MHY7</accession>
<gene>
    <name evidence="8" type="ORF">AFL42_11580</name>
</gene>
<dbReference type="SMART" id="SM00487">
    <property type="entry name" value="DEXDc"/>
    <property type="match status" value="1"/>
</dbReference>
<sequence>MELELERELQKHFRFSTFRTGQKEIIQDVLNGNDVLGILPTGSGKSICYQLPAIMMDGLTIVVSPLISLMMDQVKEMKANHFKKVIAINSFMNFEERREIYRNIHTYKLLFISPELLSQDFIIHLLQRVKVSLFVIDEAHCISQWGYEFRPDYLKLNSIIEKLGNPPTLALSGTATPEVQADIMTSLNKPEMIKHIYPMDKPNIAFCIEEVENDQEKNDMIIQLLKKYNIPTLIYFSSRLTAESFTRFLSEKLQGRRVGFYHAGMEPMDRVMIQQQFMNNQLDIVCCTSAFGMGINKGNIRLIIHYHIPLQLESFIQEVGRAGRDGKSSVSLLLFSKSDMLLPNHLIKSELPDAKDLSNVFGYLRDLTLQDMDLPKDDVQIQNLFNLNETQWRFLRYQLEKHHLIHDNKIMDYNKTWEDIYQSIFHVINSRVKLKISKLTEIIKWIHEDRCLRDTLYQGFQPTHSGAEFQCCSNCGFTWSEWTPEQQEIESNLGLNWENKLKKLLLLDI</sequence>
<organism evidence="8 9">
    <name type="scientific">Oceanobacillus caeni</name>
    <dbReference type="NCBI Taxonomy" id="405946"/>
    <lineage>
        <taxon>Bacteria</taxon>
        <taxon>Bacillati</taxon>
        <taxon>Bacillota</taxon>
        <taxon>Bacilli</taxon>
        <taxon>Bacillales</taxon>
        <taxon>Bacillaceae</taxon>
        <taxon>Oceanobacillus</taxon>
    </lineage>
</organism>
<evidence type="ECO:0000313" key="9">
    <source>
        <dbReference type="Proteomes" id="UP000037854"/>
    </source>
</evidence>
<dbReference type="PANTHER" id="PTHR13710:SF84">
    <property type="entry name" value="ATP-DEPENDENT DNA HELICASE RECS-RELATED"/>
    <property type="match status" value="1"/>
</dbReference>
<evidence type="ECO:0000256" key="4">
    <source>
        <dbReference type="ARBA" id="ARBA00022840"/>
    </source>
</evidence>
<dbReference type="NCBIfam" id="TIGR00614">
    <property type="entry name" value="recQ_fam"/>
    <property type="match status" value="1"/>
</dbReference>
<feature type="domain" description="Helicase C-terminal" evidence="7">
    <location>
        <begin position="220"/>
        <end position="368"/>
    </location>
</feature>
<dbReference type="Pfam" id="PF00271">
    <property type="entry name" value="Helicase_C"/>
    <property type="match status" value="1"/>
</dbReference>
<dbReference type="InterPro" id="IPR014001">
    <property type="entry name" value="Helicase_ATP-bd"/>
</dbReference>
<reference evidence="8 9" key="1">
    <citation type="submission" date="2015-07" db="EMBL/GenBank/DDBJ databases">
        <title>High-quality draft genome sequence of Oceanobacillus caeni HM6, a bacillus isolated from a human feces.</title>
        <authorList>
            <person name="Kumar J."/>
            <person name="Verma M.K."/>
            <person name="Pandey R."/>
            <person name="Bhambi M."/>
            <person name="Chauhan N."/>
        </authorList>
    </citation>
    <scope>NUCLEOTIDE SEQUENCE [LARGE SCALE GENOMIC DNA]</scope>
    <source>
        <strain evidence="8 9">HM6</strain>
    </source>
</reference>
<evidence type="ECO:0000259" key="6">
    <source>
        <dbReference type="PROSITE" id="PS51192"/>
    </source>
</evidence>
<keyword evidence="9" id="KW-1185">Reference proteome</keyword>
<dbReference type="InterPro" id="IPR011545">
    <property type="entry name" value="DEAD/DEAH_box_helicase_dom"/>
</dbReference>
<dbReference type="PROSITE" id="PS51194">
    <property type="entry name" value="HELICASE_CTER"/>
    <property type="match status" value="1"/>
</dbReference>
<keyword evidence="1" id="KW-0547">Nucleotide-binding</keyword>
<dbReference type="Proteomes" id="UP000037854">
    <property type="component" value="Unassembled WGS sequence"/>
</dbReference>
<feature type="domain" description="Helicase ATP-binding" evidence="6">
    <location>
        <begin position="26"/>
        <end position="193"/>
    </location>
</feature>
<evidence type="ECO:0000256" key="1">
    <source>
        <dbReference type="ARBA" id="ARBA00022741"/>
    </source>
</evidence>
<dbReference type="InterPro" id="IPR004589">
    <property type="entry name" value="DNA_helicase_ATP-dep_RecQ"/>
</dbReference>
<dbReference type="PANTHER" id="PTHR13710">
    <property type="entry name" value="DNA HELICASE RECQ FAMILY MEMBER"/>
    <property type="match status" value="1"/>
</dbReference>
<evidence type="ECO:0000313" key="8">
    <source>
        <dbReference type="EMBL" id="KPH73839.1"/>
    </source>
</evidence>
<evidence type="ECO:0000256" key="5">
    <source>
        <dbReference type="ARBA" id="ARBA00023125"/>
    </source>
</evidence>
<keyword evidence="5" id="KW-0238">DNA-binding</keyword>
<comment type="caution">
    <text evidence="8">The sequence shown here is derived from an EMBL/GenBank/DDBJ whole genome shotgun (WGS) entry which is preliminary data.</text>
</comment>
<dbReference type="EMBL" id="LGTK01000040">
    <property type="protein sequence ID" value="KPH73839.1"/>
    <property type="molecule type" value="Genomic_DNA"/>
</dbReference>
<dbReference type="CDD" id="cd17920">
    <property type="entry name" value="DEXHc_RecQ"/>
    <property type="match status" value="1"/>
</dbReference>
<dbReference type="PROSITE" id="PS00690">
    <property type="entry name" value="DEAH_ATP_HELICASE"/>
    <property type="match status" value="1"/>
</dbReference>
<name>A0ABR5MHY7_9BACI</name>
<dbReference type="InterPro" id="IPR001650">
    <property type="entry name" value="Helicase_C-like"/>
</dbReference>
<proteinExistence type="predicted"/>
<keyword evidence="3 8" id="KW-0347">Helicase</keyword>
<keyword evidence="2" id="KW-0378">Hydrolase</keyword>
<dbReference type="SMART" id="SM00490">
    <property type="entry name" value="HELICc"/>
    <property type="match status" value="1"/>
</dbReference>
<dbReference type="InterPro" id="IPR002464">
    <property type="entry name" value="DNA/RNA_helicase_DEAH_CS"/>
</dbReference>
<protein>
    <submittedName>
        <fullName evidence="8">ATP-dependent DNA helicase</fullName>
    </submittedName>
</protein>
<dbReference type="RefSeq" id="WP_047184994.1">
    <property type="nucleotide sequence ID" value="NZ_JAHHXM010000003.1"/>
</dbReference>
<dbReference type="GO" id="GO:0004386">
    <property type="term" value="F:helicase activity"/>
    <property type="evidence" value="ECO:0007669"/>
    <property type="project" value="UniProtKB-KW"/>
</dbReference>
<evidence type="ECO:0000259" key="7">
    <source>
        <dbReference type="PROSITE" id="PS51194"/>
    </source>
</evidence>
<dbReference type="Pfam" id="PF00270">
    <property type="entry name" value="DEAD"/>
    <property type="match status" value="1"/>
</dbReference>
<dbReference type="SUPFAM" id="SSF52540">
    <property type="entry name" value="P-loop containing nucleoside triphosphate hydrolases"/>
    <property type="match status" value="1"/>
</dbReference>
<keyword evidence="4" id="KW-0067">ATP-binding</keyword>